<comment type="caution">
    <text evidence="2">The sequence shown here is derived from an EMBL/GenBank/DDBJ whole genome shotgun (WGS) entry which is preliminary data.</text>
</comment>
<dbReference type="Proteomes" id="UP001232445">
    <property type="component" value="Unassembled WGS sequence"/>
</dbReference>
<dbReference type="GO" id="GO:0003677">
    <property type="term" value="F:DNA binding"/>
    <property type="evidence" value="ECO:0007669"/>
    <property type="project" value="UniProtKB-KW"/>
</dbReference>
<sequence length="114" mass="13378">MAELTGLTPQNIRNIEKDVYECKTGLKVATAKKLAKPLDKSIWYVGYYDKLTEKTLGQKLKKARLYHGHTLEEAAEYLGVDEKTIRNWEKDIQLLRTDMLKRLKKYLEILLTEY</sequence>
<feature type="domain" description="HTH cro/C1-type" evidence="1">
    <location>
        <begin position="1"/>
        <end position="45"/>
    </location>
</feature>
<protein>
    <submittedName>
        <fullName evidence="2">DNA-binding XRE family transcriptional regulator</fullName>
    </submittedName>
</protein>
<reference evidence="2 3" key="1">
    <citation type="submission" date="2023-07" db="EMBL/GenBank/DDBJ databases">
        <title>Genomic Encyclopedia of Type Strains, Phase IV (KMG-IV): sequencing the most valuable type-strain genomes for metagenomic binning, comparative biology and taxonomic classification.</title>
        <authorList>
            <person name="Goeker M."/>
        </authorList>
    </citation>
    <scope>NUCLEOTIDE SEQUENCE [LARGE SCALE GENOMIC DNA]</scope>
    <source>
        <strain evidence="2 3">DSM 17740</strain>
    </source>
</reference>
<dbReference type="Pfam" id="PF01381">
    <property type="entry name" value="HTH_3"/>
    <property type="match status" value="1"/>
</dbReference>
<proteinExistence type="predicted"/>
<evidence type="ECO:0000259" key="1">
    <source>
        <dbReference type="PROSITE" id="PS50943"/>
    </source>
</evidence>
<organism evidence="2 3">
    <name type="scientific">Caldalkalibacillus uzonensis</name>
    <dbReference type="NCBI Taxonomy" id="353224"/>
    <lineage>
        <taxon>Bacteria</taxon>
        <taxon>Bacillati</taxon>
        <taxon>Bacillota</taxon>
        <taxon>Bacilli</taxon>
        <taxon>Bacillales</taxon>
        <taxon>Bacillaceae</taxon>
        <taxon>Caldalkalibacillus</taxon>
    </lineage>
</organism>
<name>A0ABU0CX78_9BACI</name>
<evidence type="ECO:0000313" key="3">
    <source>
        <dbReference type="Proteomes" id="UP001232445"/>
    </source>
</evidence>
<dbReference type="PROSITE" id="PS50943">
    <property type="entry name" value="HTH_CROC1"/>
    <property type="match status" value="2"/>
</dbReference>
<dbReference type="CDD" id="cd00093">
    <property type="entry name" value="HTH_XRE"/>
    <property type="match status" value="1"/>
</dbReference>
<evidence type="ECO:0000313" key="2">
    <source>
        <dbReference type="EMBL" id="MDQ0340842.1"/>
    </source>
</evidence>
<gene>
    <name evidence="2" type="ORF">J2S00_003682</name>
</gene>
<keyword evidence="2" id="KW-0238">DNA-binding</keyword>
<feature type="domain" description="HTH cro/C1-type" evidence="1">
    <location>
        <begin position="60"/>
        <end position="114"/>
    </location>
</feature>
<dbReference type="EMBL" id="JAUSUQ010000020">
    <property type="protein sequence ID" value="MDQ0340842.1"/>
    <property type="molecule type" value="Genomic_DNA"/>
</dbReference>
<accession>A0ABU0CX78</accession>
<dbReference type="SUPFAM" id="SSF47413">
    <property type="entry name" value="lambda repressor-like DNA-binding domains"/>
    <property type="match status" value="1"/>
</dbReference>
<dbReference type="InterPro" id="IPR001387">
    <property type="entry name" value="Cro/C1-type_HTH"/>
</dbReference>
<dbReference type="Gene3D" id="1.10.260.40">
    <property type="entry name" value="lambda repressor-like DNA-binding domains"/>
    <property type="match status" value="1"/>
</dbReference>
<dbReference type="InterPro" id="IPR010982">
    <property type="entry name" value="Lambda_DNA-bd_dom_sf"/>
</dbReference>
<dbReference type="SMART" id="SM00530">
    <property type="entry name" value="HTH_XRE"/>
    <property type="match status" value="2"/>
</dbReference>
<keyword evidence="3" id="KW-1185">Reference proteome</keyword>